<evidence type="ECO:0000256" key="5">
    <source>
        <dbReference type="SAM" id="Phobius"/>
    </source>
</evidence>
<dbReference type="InterPro" id="IPR011020">
    <property type="entry name" value="HTTM-like"/>
</dbReference>
<feature type="transmembrane region" description="Helical" evidence="5">
    <location>
        <begin position="28"/>
        <end position="48"/>
    </location>
</feature>
<keyword evidence="2 5" id="KW-0812">Transmembrane</keyword>
<dbReference type="GO" id="GO:0012505">
    <property type="term" value="C:endomembrane system"/>
    <property type="evidence" value="ECO:0007669"/>
    <property type="project" value="UniProtKB-SubCell"/>
</dbReference>
<sequence>MKLPLSTDGRRRITDGRDRFARAIERRFAVDLRALAAFRIALGLLVLADLARRSRNLEAFYTDAGVLPRAALYSDYSNGYSLHAVAGDAWTVALLFVVAGGFALAMLVGYRTRLATACSWLLLVSLHVRNPMVLNSGDVLLRLLLFWAIVLPLGERWAVDAVRTDRDRGRGRDRDRSRSTVSNVATAALLLQIVGMYVSNAAYKAGGELWLNGEAISYVFSLDYQFTFLLGDVLAEQHALLRVLTYAWLVLVALSPLLLLLTGLRRAAIASAFAGMHLGMLVTMRIDLFPLIVVAGLLPFYPPAVWDRATALASRLGLAAPLERSVVWLASVLPAGPDPGRLVDAVPAPRRVRSTGLARGRALFGTVLPWLFLVLVVLSNAQAVGVTEVPDPGKEVLESTKTDQHWRMFAPDPLQTDGWYVVPGELENGSEIDALSRSEVDRDPPPSHEAVYETARWRKYLSNVWSADNTNHRSYLGNYLCERWNREHDAQLENLTIYYMAQPSEPYNETEPVTDVKLQEYECGGEFIQ</sequence>
<keyword evidence="8" id="KW-1185">Reference proteome</keyword>
<protein>
    <submittedName>
        <fullName evidence="7">Vitamin K-dependent gamma-carboxylase</fullName>
    </submittedName>
</protein>
<organism evidence="7 8">
    <name type="scientific">Natrinema salifodinae</name>
    <dbReference type="NCBI Taxonomy" id="1202768"/>
    <lineage>
        <taxon>Archaea</taxon>
        <taxon>Methanobacteriati</taxon>
        <taxon>Methanobacteriota</taxon>
        <taxon>Stenosarchaea group</taxon>
        <taxon>Halobacteria</taxon>
        <taxon>Halobacteriales</taxon>
        <taxon>Natrialbaceae</taxon>
        <taxon>Natrinema</taxon>
    </lineage>
</organism>
<keyword evidence="4 5" id="KW-0472">Membrane</keyword>
<evidence type="ECO:0000313" key="8">
    <source>
        <dbReference type="Proteomes" id="UP000183275"/>
    </source>
</evidence>
<dbReference type="Proteomes" id="UP000183275">
    <property type="component" value="Unassembled WGS sequence"/>
</dbReference>
<dbReference type="PANTHER" id="PTHR39535:SF2">
    <property type="entry name" value="HTTM DOMAIN-CONTAINING PROTEIN"/>
    <property type="match status" value="1"/>
</dbReference>
<dbReference type="EMBL" id="FOIS01000002">
    <property type="protein sequence ID" value="SEV96515.1"/>
    <property type="molecule type" value="Genomic_DNA"/>
</dbReference>
<dbReference type="PANTHER" id="PTHR39535">
    <property type="entry name" value="SPORULATION-DELAYING PROTEIN SDPB"/>
    <property type="match status" value="1"/>
</dbReference>
<dbReference type="InterPro" id="IPR053934">
    <property type="entry name" value="HTTM_dom"/>
</dbReference>
<feature type="transmembrane region" description="Helical" evidence="5">
    <location>
        <begin position="288"/>
        <end position="306"/>
    </location>
</feature>
<feature type="transmembrane region" description="Helical" evidence="5">
    <location>
        <begin position="89"/>
        <end position="107"/>
    </location>
</feature>
<dbReference type="STRING" id="1202768.SAMN05216285_1373"/>
<comment type="subcellular location">
    <subcellularLocation>
        <location evidence="1">Endomembrane system</location>
        <topology evidence="1">Multi-pass membrane protein</topology>
    </subcellularLocation>
</comment>
<dbReference type="OrthoDB" id="327281at2157"/>
<reference evidence="8" key="1">
    <citation type="submission" date="2016-10" db="EMBL/GenBank/DDBJ databases">
        <authorList>
            <person name="Varghese N."/>
        </authorList>
    </citation>
    <scope>NUCLEOTIDE SEQUENCE [LARGE SCALE GENOMIC DNA]</scope>
    <source>
        <strain evidence="8">CGMCC 1.12284</strain>
    </source>
</reference>
<feature type="transmembrane region" description="Helical" evidence="5">
    <location>
        <begin position="246"/>
        <end position="268"/>
    </location>
</feature>
<evidence type="ECO:0000256" key="1">
    <source>
        <dbReference type="ARBA" id="ARBA00004127"/>
    </source>
</evidence>
<feature type="domain" description="HTTM-like" evidence="6">
    <location>
        <begin position="27"/>
        <end position="305"/>
    </location>
</feature>
<dbReference type="eggNOG" id="arCOG06405">
    <property type="taxonomic scope" value="Archaea"/>
</dbReference>
<gene>
    <name evidence="7" type="ORF">SAMN05216285_1373</name>
</gene>
<evidence type="ECO:0000256" key="4">
    <source>
        <dbReference type="ARBA" id="ARBA00023136"/>
    </source>
</evidence>
<proteinExistence type="predicted"/>
<dbReference type="SMART" id="SM00752">
    <property type="entry name" value="HTTM"/>
    <property type="match status" value="1"/>
</dbReference>
<feature type="transmembrane region" description="Helical" evidence="5">
    <location>
        <begin position="180"/>
        <end position="203"/>
    </location>
</feature>
<dbReference type="RefSeq" id="WP_049992028.1">
    <property type="nucleotide sequence ID" value="NZ_FOIS01000002.1"/>
</dbReference>
<evidence type="ECO:0000256" key="2">
    <source>
        <dbReference type="ARBA" id="ARBA00022692"/>
    </source>
</evidence>
<evidence type="ECO:0000313" key="7">
    <source>
        <dbReference type="EMBL" id="SEV96515.1"/>
    </source>
</evidence>
<accession>A0A1I0N6P7</accession>
<evidence type="ECO:0000256" key="3">
    <source>
        <dbReference type="ARBA" id="ARBA00022989"/>
    </source>
</evidence>
<dbReference type="Pfam" id="PF05090">
    <property type="entry name" value="HTTM"/>
    <property type="match status" value="1"/>
</dbReference>
<name>A0A1I0N6P7_9EURY</name>
<evidence type="ECO:0000259" key="6">
    <source>
        <dbReference type="SMART" id="SM00752"/>
    </source>
</evidence>
<dbReference type="InterPro" id="IPR052964">
    <property type="entry name" value="Sporulation_signal_mat"/>
</dbReference>
<dbReference type="AlphaFoldDB" id="A0A1I0N6P7"/>
<keyword evidence="3 5" id="KW-1133">Transmembrane helix</keyword>